<dbReference type="SUPFAM" id="SSF51569">
    <property type="entry name" value="Aldolase"/>
    <property type="match status" value="1"/>
</dbReference>
<dbReference type="PANTHER" id="PTHR12128:SF66">
    <property type="entry name" value="4-HYDROXY-2-OXOGLUTARATE ALDOLASE, MITOCHONDRIAL"/>
    <property type="match status" value="1"/>
</dbReference>
<dbReference type="Proteomes" id="UP000465622">
    <property type="component" value="Chromosome"/>
</dbReference>
<sequence length="303" mass="31992">MHRPSPAPTGLVPILATPFTSDGRLDLPSLRSLVEFQIRCGVDGLAVFGMASEGFALTRAERSVILREVRTIVGPDLPLVAGVNATSTVTAVELAAEAVESGADHLMVLPPYLTVPSSQQIPEFFADVAAEAGAPIMVQDAPGVTGVSIAVEQIVKLATVPEIASVKVEAPPTPVKIADVAAAAPEDFAVLGGQNAQDLIEEYDNGAVGTMPACEFSDHLRVILDDLAAGRRADARAGFARLQPLIRLGVRPGQAWAVHKEVLLRRGIINSARVRLPARPLDSVTRTALDEVLAELAMFPQKR</sequence>
<dbReference type="InterPro" id="IPR013785">
    <property type="entry name" value="Aldolase_TIM"/>
</dbReference>
<dbReference type="RefSeq" id="WP_036441755.1">
    <property type="nucleotide sequence ID" value="NZ_AP022567.1"/>
</dbReference>
<gene>
    <name evidence="4" type="ORF">MMAGJ_62050</name>
</gene>
<dbReference type="CDD" id="cd00408">
    <property type="entry name" value="DHDPS-like"/>
    <property type="match status" value="1"/>
</dbReference>
<name>A0ABM7I209_MYCME</name>
<dbReference type="Gene3D" id="3.20.20.70">
    <property type="entry name" value="Aldolase class I"/>
    <property type="match status" value="1"/>
</dbReference>
<keyword evidence="2 3" id="KW-0456">Lyase</keyword>
<evidence type="ECO:0000256" key="1">
    <source>
        <dbReference type="ARBA" id="ARBA00007592"/>
    </source>
</evidence>
<dbReference type="PANTHER" id="PTHR12128">
    <property type="entry name" value="DIHYDRODIPICOLINATE SYNTHASE"/>
    <property type="match status" value="1"/>
</dbReference>
<evidence type="ECO:0000313" key="5">
    <source>
        <dbReference type="Proteomes" id="UP000465622"/>
    </source>
</evidence>
<dbReference type="PRINTS" id="PR00146">
    <property type="entry name" value="DHPICSNTHASE"/>
</dbReference>
<evidence type="ECO:0000256" key="3">
    <source>
        <dbReference type="PIRNR" id="PIRNR001365"/>
    </source>
</evidence>
<dbReference type="PIRSF" id="PIRSF001365">
    <property type="entry name" value="DHDPS"/>
    <property type="match status" value="1"/>
</dbReference>
<protein>
    <submittedName>
        <fullName evidence="4">Dihydrodipicolinate synthase family protein</fullName>
    </submittedName>
</protein>
<evidence type="ECO:0000256" key="2">
    <source>
        <dbReference type="ARBA" id="ARBA00023239"/>
    </source>
</evidence>
<comment type="similarity">
    <text evidence="1 3">Belongs to the DapA family.</text>
</comment>
<accession>A0ABM7I209</accession>
<dbReference type="Pfam" id="PF00701">
    <property type="entry name" value="DHDPS"/>
    <property type="match status" value="1"/>
</dbReference>
<dbReference type="EMBL" id="AP022567">
    <property type="protein sequence ID" value="BBX36923.1"/>
    <property type="molecule type" value="Genomic_DNA"/>
</dbReference>
<organism evidence="4 5">
    <name type="scientific">Mycolicibacterium mageritense</name>
    <name type="common">Mycobacterium mageritense</name>
    <dbReference type="NCBI Taxonomy" id="53462"/>
    <lineage>
        <taxon>Bacteria</taxon>
        <taxon>Bacillati</taxon>
        <taxon>Actinomycetota</taxon>
        <taxon>Actinomycetes</taxon>
        <taxon>Mycobacteriales</taxon>
        <taxon>Mycobacteriaceae</taxon>
        <taxon>Mycolicibacterium</taxon>
    </lineage>
</organism>
<proteinExistence type="inferred from homology"/>
<reference evidence="4 5" key="1">
    <citation type="journal article" date="2019" name="Emerg. Microbes Infect.">
        <title>Comprehensive subspecies identification of 175 nontuberculous mycobacteria species based on 7547 genomic profiles.</title>
        <authorList>
            <person name="Matsumoto Y."/>
            <person name="Kinjo T."/>
            <person name="Motooka D."/>
            <person name="Nabeya D."/>
            <person name="Jung N."/>
            <person name="Uechi K."/>
            <person name="Horii T."/>
            <person name="Iida T."/>
            <person name="Fujita J."/>
            <person name="Nakamura S."/>
        </authorList>
    </citation>
    <scope>NUCLEOTIDE SEQUENCE [LARGE SCALE GENOMIC DNA]</scope>
    <source>
        <strain evidence="4 5">JCM 12375</strain>
    </source>
</reference>
<dbReference type="SMART" id="SM01130">
    <property type="entry name" value="DHDPS"/>
    <property type="match status" value="1"/>
</dbReference>
<dbReference type="InterPro" id="IPR002220">
    <property type="entry name" value="DapA-like"/>
</dbReference>
<keyword evidence="5" id="KW-1185">Reference proteome</keyword>
<evidence type="ECO:0000313" key="4">
    <source>
        <dbReference type="EMBL" id="BBX36923.1"/>
    </source>
</evidence>